<dbReference type="SUPFAM" id="SSF47413">
    <property type="entry name" value="lambda repressor-like DNA-binding domains"/>
    <property type="match status" value="1"/>
</dbReference>
<feature type="domain" description="HTH cro/C1-type" evidence="1">
    <location>
        <begin position="8"/>
        <end position="66"/>
    </location>
</feature>
<dbReference type="GO" id="GO:0003677">
    <property type="term" value="F:DNA binding"/>
    <property type="evidence" value="ECO:0007669"/>
    <property type="project" value="InterPro"/>
</dbReference>
<reference evidence="2 3" key="1">
    <citation type="submission" date="2017-11" db="EMBL/GenBank/DDBJ databases">
        <title>Draft genome sequence of Rhizobiales bacterium SY3-13.</title>
        <authorList>
            <person name="Sun C."/>
        </authorList>
    </citation>
    <scope>NUCLEOTIDE SEQUENCE [LARGE SCALE GENOMIC DNA]</scope>
    <source>
        <strain evidence="2 3">SY3-13</strain>
    </source>
</reference>
<dbReference type="Gene3D" id="1.10.260.40">
    <property type="entry name" value="lambda repressor-like DNA-binding domains"/>
    <property type="match status" value="1"/>
</dbReference>
<evidence type="ECO:0000259" key="1">
    <source>
        <dbReference type="PROSITE" id="PS50943"/>
    </source>
</evidence>
<comment type="caution">
    <text evidence="2">The sequence shown here is derived from an EMBL/GenBank/DDBJ whole genome shotgun (WGS) entry which is preliminary data.</text>
</comment>
<dbReference type="OrthoDB" id="9809730at2"/>
<dbReference type="Proteomes" id="UP000229498">
    <property type="component" value="Unassembled WGS sequence"/>
</dbReference>
<proteinExistence type="predicted"/>
<dbReference type="AlphaFoldDB" id="A0A2M9G6F5"/>
<dbReference type="Pfam" id="PF13560">
    <property type="entry name" value="HTH_31"/>
    <property type="match status" value="1"/>
</dbReference>
<protein>
    <submittedName>
        <fullName evidence="2">Transcriptional regulator</fullName>
    </submittedName>
</protein>
<dbReference type="InterPro" id="IPR001387">
    <property type="entry name" value="Cro/C1-type_HTH"/>
</dbReference>
<dbReference type="EMBL" id="PHIG01000006">
    <property type="protein sequence ID" value="PJK31298.1"/>
    <property type="molecule type" value="Genomic_DNA"/>
</dbReference>
<sequence length="131" mass="14347">MTPFGQRVRELREARGVSLRAMAGELGVTPAYLSALEHGHRSRPSWALVQRIITYFNLIWDDADELQDLARISHPRIVIDTAGLSPEATRVANELALRIRTLEEAQLTEIAQSLGLEEGLDGGEAGEGGTE</sequence>
<dbReference type="SMART" id="SM00530">
    <property type="entry name" value="HTH_XRE"/>
    <property type="match status" value="1"/>
</dbReference>
<name>A0A2M9G6F5_9PROT</name>
<gene>
    <name evidence="2" type="ORF">CVT23_02230</name>
</gene>
<evidence type="ECO:0000313" key="2">
    <source>
        <dbReference type="EMBL" id="PJK31298.1"/>
    </source>
</evidence>
<dbReference type="PROSITE" id="PS50943">
    <property type="entry name" value="HTH_CROC1"/>
    <property type="match status" value="1"/>
</dbReference>
<dbReference type="CDD" id="cd00093">
    <property type="entry name" value="HTH_XRE"/>
    <property type="match status" value="1"/>
</dbReference>
<dbReference type="RefSeq" id="WP_109792766.1">
    <property type="nucleotide sequence ID" value="NZ_PHIG01000006.1"/>
</dbReference>
<keyword evidence="3" id="KW-1185">Reference proteome</keyword>
<evidence type="ECO:0000313" key="3">
    <source>
        <dbReference type="Proteomes" id="UP000229498"/>
    </source>
</evidence>
<dbReference type="InterPro" id="IPR010982">
    <property type="entry name" value="Lambda_DNA-bd_dom_sf"/>
</dbReference>
<organism evidence="2 3">
    <name type="scientific">Minwuia thermotolerans</name>
    <dbReference type="NCBI Taxonomy" id="2056226"/>
    <lineage>
        <taxon>Bacteria</taxon>
        <taxon>Pseudomonadati</taxon>
        <taxon>Pseudomonadota</taxon>
        <taxon>Alphaproteobacteria</taxon>
        <taxon>Minwuiales</taxon>
        <taxon>Minwuiaceae</taxon>
        <taxon>Minwuia</taxon>
    </lineage>
</organism>
<accession>A0A2M9G6F5</accession>